<proteinExistence type="predicted"/>
<evidence type="ECO:0008006" key="3">
    <source>
        <dbReference type="Google" id="ProtNLM"/>
    </source>
</evidence>
<sequence>MAREDHRFEIERFDESGRRVALARLSDPGAGFVVLQSLTTWDFTQTDDVREAGCQQVKYRSDGICTTIEEPQGERGGSVRSVGLCEERPQVPTPVFGEWSDLLRFVQISTELSSSAGAALAVVRAEPWEPSPPLRAGDVVERFRVGSVQSYRGTKVQIREVTIGSVAITEGRVMAADPGWIPSGEDAGGFTATIPSGIYPVTLSLAATEEEAAKGWGMVAAATLRVADRRVISWEMGLTPGQDQLDLGADEFYGMGVDTGTGAFLDAARADELTDVYDDGGWKLLEDSESSGATLADGAMVAYASGEGDGAYPVWIGRDEAGDVVCFVADMLLLDDR</sequence>
<dbReference type="RefSeq" id="WP_183550965.1">
    <property type="nucleotide sequence ID" value="NZ_BMQT01000008.1"/>
</dbReference>
<evidence type="ECO:0000313" key="1">
    <source>
        <dbReference type="EMBL" id="MBB3091898.1"/>
    </source>
</evidence>
<dbReference type="Pfam" id="PF14025">
    <property type="entry name" value="DUF4241"/>
    <property type="match status" value="1"/>
</dbReference>
<name>A0A7W5FB29_9ACTN</name>
<organism evidence="1 2">
    <name type="scientific">Nocardioides albus</name>
    <dbReference type="NCBI Taxonomy" id="1841"/>
    <lineage>
        <taxon>Bacteria</taxon>
        <taxon>Bacillati</taxon>
        <taxon>Actinomycetota</taxon>
        <taxon>Actinomycetes</taxon>
        <taxon>Propionibacteriales</taxon>
        <taxon>Nocardioidaceae</taxon>
        <taxon>Nocardioides</taxon>
    </lineage>
</organism>
<dbReference type="EMBL" id="JACHXG010000014">
    <property type="protein sequence ID" value="MBB3091898.1"/>
    <property type="molecule type" value="Genomic_DNA"/>
</dbReference>
<keyword evidence="2" id="KW-1185">Reference proteome</keyword>
<accession>A0A7W5FB29</accession>
<gene>
    <name evidence="1" type="ORF">FHS12_004874</name>
</gene>
<comment type="caution">
    <text evidence="1">The sequence shown here is derived from an EMBL/GenBank/DDBJ whole genome shotgun (WGS) entry which is preliminary data.</text>
</comment>
<reference evidence="1 2" key="1">
    <citation type="submission" date="2020-08" db="EMBL/GenBank/DDBJ databases">
        <title>Genomic Encyclopedia of Type Strains, Phase III (KMG-III): the genomes of soil and plant-associated and newly described type strains.</title>
        <authorList>
            <person name="Whitman W."/>
        </authorList>
    </citation>
    <scope>NUCLEOTIDE SEQUENCE [LARGE SCALE GENOMIC DNA]</scope>
    <source>
        <strain evidence="1 2">CECT 3302</strain>
    </source>
</reference>
<dbReference type="Proteomes" id="UP000577707">
    <property type="component" value="Unassembled WGS sequence"/>
</dbReference>
<dbReference type="InterPro" id="IPR025335">
    <property type="entry name" value="DUF4241"/>
</dbReference>
<dbReference type="AlphaFoldDB" id="A0A7W5FB29"/>
<evidence type="ECO:0000313" key="2">
    <source>
        <dbReference type="Proteomes" id="UP000577707"/>
    </source>
</evidence>
<protein>
    <recommendedName>
        <fullName evidence="3">DUF4241 domain-containing protein</fullName>
    </recommendedName>
</protein>